<dbReference type="Pfam" id="PF00009">
    <property type="entry name" value="GTP_EFTU"/>
    <property type="match status" value="1"/>
</dbReference>
<dbReference type="Gene3D" id="3.30.230.10">
    <property type="match status" value="1"/>
</dbReference>
<evidence type="ECO:0000259" key="5">
    <source>
        <dbReference type="PROSITE" id="PS51722"/>
    </source>
</evidence>
<dbReference type="Gene3D" id="2.40.30.10">
    <property type="entry name" value="Translation factors"/>
    <property type="match status" value="1"/>
</dbReference>
<dbReference type="GO" id="GO:0005525">
    <property type="term" value="F:GTP binding"/>
    <property type="evidence" value="ECO:0007669"/>
    <property type="project" value="UniProtKB-KW"/>
</dbReference>
<dbReference type="EMBL" id="FOMT01000006">
    <property type="protein sequence ID" value="SFF18412.1"/>
    <property type="molecule type" value="Genomic_DNA"/>
</dbReference>
<dbReference type="Pfam" id="PF00679">
    <property type="entry name" value="EFG_C"/>
    <property type="match status" value="1"/>
</dbReference>
<dbReference type="GO" id="GO:0046677">
    <property type="term" value="P:response to antibiotic"/>
    <property type="evidence" value="ECO:0007669"/>
    <property type="project" value="UniProtKB-KW"/>
</dbReference>
<dbReference type="SMART" id="SM00889">
    <property type="entry name" value="EFG_IV"/>
    <property type="match status" value="1"/>
</dbReference>
<dbReference type="InterPro" id="IPR005517">
    <property type="entry name" value="Transl_elong_EFG/EF2_IV"/>
</dbReference>
<dbReference type="SMART" id="SM00838">
    <property type="entry name" value="EFG_C"/>
    <property type="match status" value="1"/>
</dbReference>
<dbReference type="Gene3D" id="3.30.70.240">
    <property type="match status" value="1"/>
</dbReference>
<sequence>MKQVTIGMFAHVDAGKTTLAEQLLYHTNSIRDRGRVDHKDAYLDSHDIERARGITVFADQAVMTYKGDTYYLIDTPGHVDFSPEMERAIQVMDYAILVVSAVEGVQGHTETVWQLLRKSRVPTFFFINKIDRTGADVNRVLEEIQLHLTLDASLITESFAGGVVGEPLMESLAERDEQLLDCFLSGEGDQAFWLHALQEMVRSSRLFPCVSGSALQDAGVKEFLEQLHLLTTVNYNGQAPFGGRVYKIRHDSNGTRLTYMKALSGTLKVREELCYGSGEEQRCEKATRLLIVSGSKMQAVDQVSAGDLFAVIGLTEAETGQGAGLHSDKLSYDLVPALTSKVIFPESIPVKDVLKAFRILNAEDPSLHVIWEESLQEIQIHVMGVIQLEVLQQLVKDRFGFEVVFGSPEILYKETIASPVRGYGHFEPLRHYAEVHLLLEPGERGSGITFTNAAHVHDLSVGNQNLIETHLFEREHHGLLTGSPLTDVRITLLTGAGHNEHTHGGDFREATFRALRQGLEKADNVLLEPFYEYKIKVELDHLGKVLSDLQRASGQFDPPQTTASHAIITGKVPVATFMDYSTDLAAFTHGRGSIQLVFAGYDRCHNEQEVIARKGYRKDADPLYTSSSIFCAKGAGYTVPWEEAEAKMHLL</sequence>
<name>A0A1I2GLQ9_9BACL</name>
<dbReference type="Gene3D" id="3.30.70.870">
    <property type="entry name" value="Elongation Factor G (Translational Gtpase), domain 3"/>
    <property type="match status" value="1"/>
</dbReference>
<protein>
    <submittedName>
        <fullName evidence="6">Small GTP-binding protein domain-containing protein</fullName>
    </submittedName>
</protein>
<dbReference type="SUPFAM" id="SSF54980">
    <property type="entry name" value="EF-G C-terminal domain-like"/>
    <property type="match status" value="2"/>
</dbReference>
<keyword evidence="7" id="KW-1185">Reference proteome</keyword>
<dbReference type="PRINTS" id="PR00315">
    <property type="entry name" value="ELONGATNFCT"/>
</dbReference>
<dbReference type="PRINTS" id="PR01037">
    <property type="entry name" value="TCRTETOQM"/>
</dbReference>
<dbReference type="CDD" id="cd03711">
    <property type="entry name" value="Tet_C"/>
    <property type="match status" value="1"/>
</dbReference>
<keyword evidence="4" id="KW-0046">Antibiotic resistance</keyword>
<evidence type="ECO:0000256" key="4">
    <source>
        <dbReference type="ARBA" id="ARBA00023251"/>
    </source>
</evidence>
<keyword evidence="1" id="KW-0547">Nucleotide-binding</keyword>
<gene>
    <name evidence="6" type="ORF">SAMN05216378_5341</name>
</gene>
<evidence type="ECO:0000256" key="1">
    <source>
        <dbReference type="ARBA" id="ARBA00022741"/>
    </source>
</evidence>
<dbReference type="InterPro" id="IPR000795">
    <property type="entry name" value="T_Tr_GTP-bd_dom"/>
</dbReference>
<dbReference type="PANTHER" id="PTHR43261">
    <property type="entry name" value="TRANSLATION ELONGATION FACTOR G-RELATED"/>
    <property type="match status" value="1"/>
</dbReference>
<evidence type="ECO:0000256" key="2">
    <source>
        <dbReference type="ARBA" id="ARBA00022917"/>
    </source>
</evidence>
<dbReference type="InterPro" id="IPR035650">
    <property type="entry name" value="Tet_C"/>
</dbReference>
<dbReference type="Pfam" id="PF03764">
    <property type="entry name" value="EFG_IV"/>
    <property type="match status" value="1"/>
</dbReference>
<evidence type="ECO:0000256" key="3">
    <source>
        <dbReference type="ARBA" id="ARBA00023134"/>
    </source>
</evidence>
<dbReference type="InterPro" id="IPR027417">
    <property type="entry name" value="P-loop_NTPase"/>
</dbReference>
<dbReference type="Proteomes" id="UP000198855">
    <property type="component" value="Unassembled WGS sequence"/>
</dbReference>
<dbReference type="OrthoDB" id="9801591at2"/>
<dbReference type="NCBIfam" id="TIGR00231">
    <property type="entry name" value="small_GTP"/>
    <property type="match status" value="1"/>
</dbReference>
<dbReference type="Gene3D" id="3.40.50.300">
    <property type="entry name" value="P-loop containing nucleotide triphosphate hydrolases"/>
    <property type="match status" value="1"/>
</dbReference>
<dbReference type="GO" id="GO:0006412">
    <property type="term" value="P:translation"/>
    <property type="evidence" value="ECO:0007669"/>
    <property type="project" value="UniProtKB-KW"/>
</dbReference>
<evidence type="ECO:0000313" key="6">
    <source>
        <dbReference type="EMBL" id="SFF18412.1"/>
    </source>
</evidence>
<organism evidence="6 7">
    <name type="scientific">Paenibacillus catalpae</name>
    <dbReference type="NCBI Taxonomy" id="1045775"/>
    <lineage>
        <taxon>Bacteria</taxon>
        <taxon>Bacillati</taxon>
        <taxon>Bacillota</taxon>
        <taxon>Bacilli</taxon>
        <taxon>Bacillales</taxon>
        <taxon>Paenibacillaceae</taxon>
        <taxon>Paenibacillus</taxon>
    </lineage>
</organism>
<evidence type="ECO:0000313" key="7">
    <source>
        <dbReference type="Proteomes" id="UP000198855"/>
    </source>
</evidence>
<dbReference type="SUPFAM" id="SSF50447">
    <property type="entry name" value="Translation proteins"/>
    <property type="match status" value="1"/>
</dbReference>
<dbReference type="PANTHER" id="PTHR43261:SF1">
    <property type="entry name" value="RIBOSOME-RELEASING FACTOR 2, MITOCHONDRIAL"/>
    <property type="match status" value="1"/>
</dbReference>
<dbReference type="InterPro" id="IPR005225">
    <property type="entry name" value="Small_GTP-bd"/>
</dbReference>
<dbReference type="InterPro" id="IPR035647">
    <property type="entry name" value="EFG_III/V"/>
</dbReference>
<dbReference type="InterPro" id="IPR020568">
    <property type="entry name" value="Ribosomal_Su5_D2-typ_SF"/>
</dbReference>
<dbReference type="InterPro" id="IPR009000">
    <property type="entry name" value="Transl_B-barrel_sf"/>
</dbReference>
<accession>A0A1I2GLQ9</accession>
<proteinExistence type="predicted"/>
<reference evidence="7" key="1">
    <citation type="submission" date="2016-10" db="EMBL/GenBank/DDBJ databases">
        <authorList>
            <person name="Varghese N."/>
            <person name="Submissions S."/>
        </authorList>
    </citation>
    <scope>NUCLEOTIDE SEQUENCE [LARGE SCALE GENOMIC DNA]</scope>
    <source>
        <strain evidence="7">CGMCC 1.10784</strain>
    </source>
</reference>
<dbReference type="GO" id="GO:0003924">
    <property type="term" value="F:GTPase activity"/>
    <property type="evidence" value="ECO:0007669"/>
    <property type="project" value="InterPro"/>
</dbReference>
<dbReference type="SUPFAM" id="SSF52540">
    <property type="entry name" value="P-loop containing nucleoside triphosphate hydrolases"/>
    <property type="match status" value="1"/>
</dbReference>
<feature type="domain" description="Tr-type G" evidence="5">
    <location>
        <begin position="1"/>
        <end position="235"/>
    </location>
</feature>
<dbReference type="PROSITE" id="PS51722">
    <property type="entry name" value="G_TR_2"/>
    <property type="match status" value="1"/>
</dbReference>
<dbReference type="STRING" id="1045775.SAMN05216378_5341"/>
<dbReference type="SUPFAM" id="SSF54211">
    <property type="entry name" value="Ribosomal protein S5 domain 2-like"/>
    <property type="match status" value="1"/>
</dbReference>
<keyword evidence="3" id="KW-0342">GTP-binding</keyword>
<dbReference type="InterPro" id="IPR014721">
    <property type="entry name" value="Ribsml_uS5_D2-typ_fold_subgr"/>
</dbReference>
<keyword evidence="2" id="KW-0648">Protein biosynthesis</keyword>
<dbReference type="AlphaFoldDB" id="A0A1I2GLQ9"/>
<dbReference type="InterPro" id="IPR000640">
    <property type="entry name" value="EFG_V-like"/>
</dbReference>
<dbReference type="RefSeq" id="WP_091189528.1">
    <property type="nucleotide sequence ID" value="NZ_FOMT01000006.1"/>
</dbReference>
<dbReference type="GO" id="GO:0032790">
    <property type="term" value="P:ribosome disassembly"/>
    <property type="evidence" value="ECO:0007669"/>
    <property type="project" value="TreeGrafter"/>
</dbReference>